<proteinExistence type="predicted"/>
<gene>
    <name evidence="10" type="ORF">HNR46_001441</name>
</gene>
<keyword evidence="8" id="KW-0902">Two-component regulatory system</keyword>
<dbReference type="CDD" id="cd00075">
    <property type="entry name" value="HATPase"/>
    <property type="match status" value="1"/>
</dbReference>
<feature type="domain" description="Histidine kinase" evidence="9">
    <location>
        <begin position="289"/>
        <end position="505"/>
    </location>
</feature>
<evidence type="ECO:0000256" key="6">
    <source>
        <dbReference type="ARBA" id="ARBA00022777"/>
    </source>
</evidence>
<dbReference type="Gene3D" id="1.10.287.130">
    <property type="match status" value="1"/>
</dbReference>
<dbReference type="EC" id="2.7.13.3" evidence="2"/>
<keyword evidence="4" id="KW-0808">Transferase</keyword>
<sequence>MMRPAWFTLLPMFALALLTAIAAERLARRTEENRTPIDRDQLLALDDVLRQEFARLDSLFRGYLQRDAQDLLYRGHLSDPGAGVRRIQLFRKKGPERIYDPRPQEVGPPEITLVDARSPFNPDHAVVLERDWLDRPIPEQGVWLSTPSSDYKIHLSRPESGVLCAALIHLPEVQERLASHLQNWLREPAGPLKQTGASFRIEAPHGDSVYSIGPSHEGPAAAILPIHTFSGTWQIRGWDRVTQNHDHDPATLATGWGFSLILAACGLLLHRQQRRALQLASERVSFVNRVSHELGSPLTNLSLNLDLADDAIDQDRTAAHQRLSLVREEIARLSRLVANVLTFSRRERNALQLSPVRCLPDEILMRVADTFAPALERRGIQLERSLASGVAVILDPDALEQIAGNLLSNVEKYAASGHRATLISAWQNGVFSLTVSDLGPGIPPADQERIFRPFERVHSSTHEGSSGTGLGLAIGRELARRHGGDLHLRKSHRGARFELQIPAPAAEPLHRRFQVA</sequence>
<dbReference type="PANTHER" id="PTHR42878:SF7">
    <property type="entry name" value="SENSOR HISTIDINE KINASE GLRK"/>
    <property type="match status" value="1"/>
</dbReference>
<dbReference type="EMBL" id="JACHFD010000005">
    <property type="protein sequence ID" value="MBB5351207.1"/>
    <property type="molecule type" value="Genomic_DNA"/>
</dbReference>
<dbReference type="GO" id="GO:0000155">
    <property type="term" value="F:phosphorelay sensor kinase activity"/>
    <property type="evidence" value="ECO:0007669"/>
    <property type="project" value="InterPro"/>
</dbReference>
<evidence type="ECO:0000256" key="5">
    <source>
        <dbReference type="ARBA" id="ARBA00022741"/>
    </source>
</evidence>
<evidence type="ECO:0000256" key="4">
    <source>
        <dbReference type="ARBA" id="ARBA00022679"/>
    </source>
</evidence>
<evidence type="ECO:0000259" key="9">
    <source>
        <dbReference type="PROSITE" id="PS50109"/>
    </source>
</evidence>
<dbReference type="GO" id="GO:0030295">
    <property type="term" value="F:protein kinase activator activity"/>
    <property type="evidence" value="ECO:0007669"/>
    <property type="project" value="TreeGrafter"/>
</dbReference>
<dbReference type="PRINTS" id="PR00344">
    <property type="entry name" value="BCTRLSENSOR"/>
</dbReference>
<accession>A0A840UYI7</accession>
<evidence type="ECO:0000313" key="10">
    <source>
        <dbReference type="EMBL" id="MBB5351207.1"/>
    </source>
</evidence>
<protein>
    <recommendedName>
        <fullName evidence="2">histidine kinase</fullName>
        <ecNumber evidence="2">2.7.13.3</ecNumber>
    </recommendedName>
</protein>
<dbReference type="InterPro" id="IPR004358">
    <property type="entry name" value="Sig_transdc_His_kin-like_C"/>
</dbReference>
<dbReference type="InterPro" id="IPR050351">
    <property type="entry name" value="BphY/WalK/GraS-like"/>
</dbReference>
<dbReference type="PANTHER" id="PTHR42878">
    <property type="entry name" value="TWO-COMPONENT HISTIDINE KINASE"/>
    <property type="match status" value="1"/>
</dbReference>
<keyword evidence="6 10" id="KW-0418">Kinase</keyword>
<evidence type="ECO:0000256" key="2">
    <source>
        <dbReference type="ARBA" id="ARBA00012438"/>
    </source>
</evidence>
<dbReference type="InterPro" id="IPR005467">
    <property type="entry name" value="His_kinase_dom"/>
</dbReference>
<keyword evidence="5" id="KW-0547">Nucleotide-binding</keyword>
<evidence type="ECO:0000256" key="8">
    <source>
        <dbReference type="ARBA" id="ARBA00023012"/>
    </source>
</evidence>
<comment type="catalytic activity">
    <reaction evidence="1">
        <text>ATP + protein L-histidine = ADP + protein N-phospho-L-histidine.</text>
        <dbReference type="EC" id="2.7.13.3"/>
    </reaction>
</comment>
<evidence type="ECO:0000256" key="7">
    <source>
        <dbReference type="ARBA" id="ARBA00022840"/>
    </source>
</evidence>
<dbReference type="Pfam" id="PF02518">
    <property type="entry name" value="HATPase_c"/>
    <property type="match status" value="1"/>
</dbReference>
<dbReference type="PROSITE" id="PS50109">
    <property type="entry name" value="HIS_KIN"/>
    <property type="match status" value="1"/>
</dbReference>
<dbReference type="Gene3D" id="3.30.565.10">
    <property type="entry name" value="Histidine kinase-like ATPase, C-terminal domain"/>
    <property type="match status" value="1"/>
</dbReference>
<dbReference type="PROSITE" id="PS50096">
    <property type="entry name" value="IQ"/>
    <property type="match status" value="1"/>
</dbReference>
<dbReference type="Pfam" id="PF00512">
    <property type="entry name" value="HisKA"/>
    <property type="match status" value="1"/>
</dbReference>
<keyword evidence="11" id="KW-1185">Reference proteome</keyword>
<dbReference type="InterPro" id="IPR003661">
    <property type="entry name" value="HisK_dim/P_dom"/>
</dbReference>
<dbReference type="Proteomes" id="UP000557717">
    <property type="component" value="Unassembled WGS sequence"/>
</dbReference>
<reference evidence="10 11" key="1">
    <citation type="submission" date="2020-08" db="EMBL/GenBank/DDBJ databases">
        <title>Genomic Encyclopedia of Type Strains, Phase IV (KMG-IV): sequencing the most valuable type-strain genomes for metagenomic binning, comparative biology and taxonomic classification.</title>
        <authorList>
            <person name="Goeker M."/>
        </authorList>
    </citation>
    <scope>NUCLEOTIDE SEQUENCE [LARGE SCALE GENOMIC DNA]</scope>
    <source>
        <strain evidence="10 11">YC6886</strain>
    </source>
</reference>
<evidence type="ECO:0000256" key="1">
    <source>
        <dbReference type="ARBA" id="ARBA00000085"/>
    </source>
</evidence>
<organism evidence="10 11">
    <name type="scientific">Haloferula luteola</name>
    <dbReference type="NCBI Taxonomy" id="595692"/>
    <lineage>
        <taxon>Bacteria</taxon>
        <taxon>Pseudomonadati</taxon>
        <taxon>Verrucomicrobiota</taxon>
        <taxon>Verrucomicrobiia</taxon>
        <taxon>Verrucomicrobiales</taxon>
        <taxon>Verrucomicrobiaceae</taxon>
        <taxon>Haloferula</taxon>
    </lineage>
</organism>
<dbReference type="SUPFAM" id="SSF47384">
    <property type="entry name" value="Homodimeric domain of signal transducing histidine kinase"/>
    <property type="match status" value="1"/>
</dbReference>
<evidence type="ECO:0000313" key="11">
    <source>
        <dbReference type="Proteomes" id="UP000557717"/>
    </source>
</evidence>
<dbReference type="SUPFAM" id="SSF55874">
    <property type="entry name" value="ATPase domain of HSP90 chaperone/DNA topoisomerase II/histidine kinase"/>
    <property type="match status" value="1"/>
</dbReference>
<dbReference type="GO" id="GO:0000156">
    <property type="term" value="F:phosphorelay response regulator activity"/>
    <property type="evidence" value="ECO:0007669"/>
    <property type="project" value="TreeGrafter"/>
</dbReference>
<comment type="caution">
    <text evidence="10">The sequence shown here is derived from an EMBL/GenBank/DDBJ whole genome shotgun (WGS) entry which is preliminary data.</text>
</comment>
<dbReference type="InterPro" id="IPR003594">
    <property type="entry name" value="HATPase_dom"/>
</dbReference>
<dbReference type="AlphaFoldDB" id="A0A840UYI7"/>
<dbReference type="InterPro" id="IPR036890">
    <property type="entry name" value="HATPase_C_sf"/>
</dbReference>
<dbReference type="InterPro" id="IPR036097">
    <property type="entry name" value="HisK_dim/P_sf"/>
</dbReference>
<keyword evidence="3" id="KW-0597">Phosphoprotein</keyword>
<evidence type="ECO:0000256" key="3">
    <source>
        <dbReference type="ARBA" id="ARBA00022553"/>
    </source>
</evidence>
<dbReference type="SMART" id="SM00387">
    <property type="entry name" value="HATPase_c"/>
    <property type="match status" value="1"/>
</dbReference>
<keyword evidence="7" id="KW-0067">ATP-binding</keyword>
<name>A0A840UYI7_9BACT</name>
<dbReference type="CDD" id="cd00082">
    <property type="entry name" value="HisKA"/>
    <property type="match status" value="1"/>
</dbReference>
<dbReference type="GO" id="GO:0007234">
    <property type="term" value="P:osmosensory signaling via phosphorelay pathway"/>
    <property type="evidence" value="ECO:0007669"/>
    <property type="project" value="TreeGrafter"/>
</dbReference>
<dbReference type="GO" id="GO:0005524">
    <property type="term" value="F:ATP binding"/>
    <property type="evidence" value="ECO:0007669"/>
    <property type="project" value="UniProtKB-KW"/>
</dbReference>
<dbReference type="SMART" id="SM00388">
    <property type="entry name" value="HisKA"/>
    <property type="match status" value="1"/>
</dbReference>